<dbReference type="GO" id="GO:0009100">
    <property type="term" value="P:glycoprotein metabolic process"/>
    <property type="evidence" value="ECO:0007669"/>
    <property type="project" value="UniProtKB-ARBA"/>
</dbReference>
<dbReference type="STRING" id="1533.SAMN05443638_101232"/>
<dbReference type="InterPro" id="IPR052942">
    <property type="entry name" value="LPS_cholinephosphotransferase"/>
</dbReference>
<evidence type="ECO:0000259" key="1">
    <source>
        <dbReference type="Pfam" id="PF04991"/>
    </source>
</evidence>
<dbReference type="GO" id="GO:0016740">
    <property type="term" value="F:transferase activity"/>
    <property type="evidence" value="ECO:0007669"/>
    <property type="project" value="UniProtKB-KW"/>
</dbReference>
<dbReference type="EMBL" id="FQVM01000001">
    <property type="protein sequence ID" value="SHE37108.1"/>
    <property type="molecule type" value="Genomic_DNA"/>
</dbReference>
<proteinExistence type="predicted"/>
<dbReference type="AlphaFoldDB" id="A0A1M4SY03"/>
<dbReference type="Proteomes" id="UP000184035">
    <property type="component" value="Unassembled WGS sequence"/>
</dbReference>
<evidence type="ECO:0000313" key="2">
    <source>
        <dbReference type="EMBL" id="SHE37108.1"/>
    </source>
</evidence>
<dbReference type="Pfam" id="PF04991">
    <property type="entry name" value="LicD"/>
    <property type="match status" value="1"/>
</dbReference>
<dbReference type="RefSeq" id="WP_072892384.1">
    <property type="nucleotide sequence ID" value="NZ_FQVM01000001.1"/>
</dbReference>
<keyword evidence="2" id="KW-0808">Transferase</keyword>
<dbReference type="OrthoDB" id="9786100at2"/>
<keyword evidence="3" id="KW-1185">Reference proteome</keyword>
<accession>A0A1M4SY03</accession>
<protein>
    <submittedName>
        <fullName evidence="2">Lipopolysaccharide cholinephosphotransferase</fullName>
    </submittedName>
</protein>
<organism evidence="2 3">
    <name type="scientific">Clostridium fallax</name>
    <dbReference type="NCBI Taxonomy" id="1533"/>
    <lineage>
        <taxon>Bacteria</taxon>
        <taxon>Bacillati</taxon>
        <taxon>Bacillota</taxon>
        <taxon>Clostridia</taxon>
        <taxon>Eubacteriales</taxon>
        <taxon>Clostridiaceae</taxon>
        <taxon>Clostridium</taxon>
    </lineage>
</organism>
<gene>
    <name evidence="2" type="ORF">SAMN05443638_101232</name>
</gene>
<feature type="domain" description="LicD/FKTN/FKRP nucleotidyltransferase" evidence="1">
    <location>
        <begin position="25"/>
        <end position="244"/>
    </location>
</feature>
<reference evidence="2 3" key="1">
    <citation type="submission" date="2016-11" db="EMBL/GenBank/DDBJ databases">
        <authorList>
            <person name="Jaros S."/>
            <person name="Januszkiewicz K."/>
            <person name="Wedrychowicz H."/>
        </authorList>
    </citation>
    <scope>NUCLEOTIDE SEQUENCE [LARGE SCALE GENOMIC DNA]</scope>
    <source>
        <strain evidence="2 3">DSM 2631</strain>
    </source>
</reference>
<name>A0A1M4SY03_9CLOT</name>
<dbReference type="InterPro" id="IPR007074">
    <property type="entry name" value="LicD/FKTN/FKRP_NTP_transf"/>
</dbReference>
<sequence length="274" mass="32792">MNCSNELGQVQKVLKNILSEFIKVCEKYNLNYWVEGGTLLGTIRHKGFIPWDDDIDVCMVREDYNKFLEIANKEFNGNIFVQSYKTEEEVKYNWVKLRSKKFILVENEDAEYHQGAFIDIFPIDYYSENYFKREFIQMKNQKLFKLSCFKEECKKKGFKKDIIRKILKGLDRGNILSTDKRIVKGRKIKKLKNTSNILGYGQEVLFWDNKFKYDEVFPLKKRVFEDIVVNVPNLYRDYLINLYGENYMELPPEEERVVHNIKIISIDLYQDDII</sequence>
<dbReference type="PANTHER" id="PTHR43404">
    <property type="entry name" value="LIPOPOLYSACCHARIDE CHOLINEPHOSPHOTRANSFERASE LICD"/>
    <property type="match status" value="1"/>
</dbReference>
<evidence type="ECO:0000313" key="3">
    <source>
        <dbReference type="Proteomes" id="UP000184035"/>
    </source>
</evidence>
<dbReference type="PANTHER" id="PTHR43404:SF2">
    <property type="entry name" value="LIPOPOLYSACCHARIDE CHOLINEPHOSPHOTRANSFERASE LICD"/>
    <property type="match status" value="1"/>
</dbReference>